<evidence type="ECO:0000313" key="2">
    <source>
        <dbReference type="Proteomes" id="UP001246372"/>
    </source>
</evidence>
<evidence type="ECO:0008006" key="3">
    <source>
        <dbReference type="Google" id="ProtNLM"/>
    </source>
</evidence>
<name>A0ABU3PAB0_9BURK</name>
<sequence length="169" mass="18752">MNHSTTGFGDEGAPPDLAVTEQDILANASRLALMALEQFNVDATYDAKGVLWLDRFLTGIRAMVNEDQRAVLLNAAGSFLGECVRQTYGGCWVLDAQTGAWGVKVNERMIVHPFAKAHKQLEGGEGDSVLGFFLTIRHLMNGLPSEESAHESKRAPAVRRWWQVWRRGR</sequence>
<dbReference type="EMBL" id="JAVXZY010000003">
    <property type="protein sequence ID" value="MDT8999507.1"/>
    <property type="molecule type" value="Genomic_DNA"/>
</dbReference>
<gene>
    <name evidence="1" type="ORF">RQP53_09535</name>
</gene>
<keyword evidence="2" id="KW-1185">Reference proteome</keyword>
<accession>A0ABU3PAB0</accession>
<proteinExistence type="predicted"/>
<organism evidence="1 2">
    <name type="scientific">Roseateles aquae</name>
    <dbReference type="NCBI Taxonomy" id="3077235"/>
    <lineage>
        <taxon>Bacteria</taxon>
        <taxon>Pseudomonadati</taxon>
        <taxon>Pseudomonadota</taxon>
        <taxon>Betaproteobacteria</taxon>
        <taxon>Burkholderiales</taxon>
        <taxon>Sphaerotilaceae</taxon>
        <taxon>Roseateles</taxon>
    </lineage>
</organism>
<protein>
    <recommendedName>
        <fullName evidence="3">DUF3806 domain-containing protein</fullName>
    </recommendedName>
</protein>
<dbReference type="RefSeq" id="WP_315650069.1">
    <property type="nucleotide sequence ID" value="NZ_JAVXZY010000003.1"/>
</dbReference>
<reference evidence="1" key="1">
    <citation type="submission" date="2023-09" db="EMBL/GenBank/DDBJ databases">
        <title>Paucibacter sp. APW11 Genome sequencing and assembly.</title>
        <authorList>
            <person name="Kim I."/>
        </authorList>
    </citation>
    <scope>NUCLEOTIDE SEQUENCE</scope>
    <source>
        <strain evidence="1">APW11</strain>
    </source>
</reference>
<dbReference type="Proteomes" id="UP001246372">
    <property type="component" value="Unassembled WGS sequence"/>
</dbReference>
<evidence type="ECO:0000313" key="1">
    <source>
        <dbReference type="EMBL" id="MDT8999507.1"/>
    </source>
</evidence>
<comment type="caution">
    <text evidence="1">The sequence shown here is derived from an EMBL/GenBank/DDBJ whole genome shotgun (WGS) entry which is preliminary data.</text>
</comment>